<proteinExistence type="predicted"/>
<organism evidence="2 3">
    <name type="scientific">Chryseobacterium vrystaatense</name>
    <dbReference type="NCBI Taxonomy" id="307480"/>
    <lineage>
        <taxon>Bacteria</taxon>
        <taxon>Pseudomonadati</taxon>
        <taxon>Bacteroidota</taxon>
        <taxon>Flavobacteriia</taxon>
        <taxon>Flavobacteriales</taxon>
        <taxon>Weeksellaceae</taxon>
        <taxon>Chryseobacterium group</taxon>
        <taxon>Chryseobacterium</taxon>
    </lineage>
</organism>
<reference evidence="3" key="1">
    <citation type="submission" date="2016-11" db="EMBL/GenBank/DDBJ databases">
        <authorList>
            <person name="Varghese N."/>
            <person name="Submissions S."/>
        </authorList>
    </citation>
    <scope>NUCLEOTIDE SEQUENCE [LARGE SCALE GENOMIC DNA]</scope>
    <source>
        <strain evidence="3">YR203</strain>
    </source>
</reference>
<protein>
    <submittedName>
        <fullName evidence="2">Glyoxalase-like domain-containing protein</fullName>
    </submittedName>
</protein>
<feature type="domain" description="Glyoxalase-like" evidence="1">
    <location>
        <begin position="4"/>
        <end position="177"/>
    </location>
</feature>
<evidence type="ECO:0000313" key="2">
    <source>
        <dbReference type="EMBL" id="SHF78839.1"/>
    </source>
</evidence>
<sequence length="216" mass="25094">MMQLSHVLFRTENLHLAVQQLTDAGFKVEYGSAPSKAYNAFIWFEEGVFIEIFRTPEIPMLFRWVMKIFGYTPVLNRINRWNENSGWCDWSLETVKKDLQYYQLLLEYLDIDCKAFKSTRKDVYGRKMSWQLAVPGDTDFPFLMSAYSINPRPDKIIHPNGIRKISKVTVGKKELDTVLLDALLEDRTSLNLVDESKGLQTVAFINSDLKIEDILI</sequence>
<gene>
    <name evidence="2" type="ORF">SAMN02787073_2926</name>
</gene>
<evidence type="ECO:0000313" key="3">
    <source>
        <dbReference type="Proteomes" id="UP000184108"/>
    </source>
</evidence>
<dbReference type="RefSeq" id="WP_073174290.1">
    <property type="nucleotide sequence ID" value="NZ_FQVE01000003.1"/>
</dbReference>
<evidence type="ECO:0000259" key="1">
    <source>
        <dbReference type="Pfam" id="PF13468"/>
    </source>
</evidence>
<dbReference type="InterPro" id="IPR029068">
    <property type="entry name" value="Glyas_Bleomycin-R_OHBP_Dase"/>
</dbReference>
<dbReference type="Proteomes" id="UP000184108">
    <property type="component" value="Unassembled WGS sequence"/>
</dbReference>
<dbReference type="AlphaFoldDB" id="A0A1M5EHX0"/>
<dbReference type="InterPro" id="IPR025870">
    <property type="entry name" value="Glyoxalase-like_dom"/>
</dbReference>
<dbReference type="EMBL" id="FQVE01000003">
    <property type="protein sequence ID" value="SHF78839.1"/>
    <property type="molecule type" value="Genomic_DNA"/>
</dbReference>
<accession>A0A1M5EHX0</accession>
<dbReference type="Gene3D" id="3.10.180.10">
    <property type="entry name" value="2,3-Dihydroxybiphenyl 1,2-Dioxygenase, domain 1"/>
    <property type="match status" value="1"/>
</dbReference>
<name>A0A1M5EHX0_9FLAO</name>
<dbReference type="Pfam" id="PF13468">
    <property type="entry name" value="Glyoxalase_3"/>
    <property type="match status" value="1"/>
</dbReference>